<evidence type="ECO:0000256" key="3">
    <source>
        <dbReference type="ARBA" id="ARBA00022448"/>
    </source>
</evidence>
<feature type="transmembrane region" description="Helical" evidence="11">
    <location>
        <begin position="79"/>
        <end position="103"/>
    </location>
</feature>
<dbReference type="Proteomes" id="UP000435648">
    <property type="component" value="Chromosome"/>
</dbReference>
<feature type="transmembrane region" description="Helical" evidence="11">
    <location>
        <begin position="12"/>
        <end position="34"/>
    </location>
</feature>
<gene>
    <name evidence="12" type="ORF">GH266_19345</name>
</gene>
<dbReference type="PANTHER" id="PTHR48086">
    <property type="entry name" value="SODIUM/PROLINE SYMPORTER-RELATED"/>
    <property type="match status" value="1"/>
</dbReference>
<feature type="transmembrane region" description="Helical" evidence="11">
    <location>
        <begin position="493"/>
        <end position="517"/>
    </location>
</feature>
<evidence type="ECO:0000256" key="7">
    <source>
        <dbReference type="ARBA" id="ARBA00022989"/>
    </source>
</evidence>
<comment type="similarity">
    <text evidence="2 10">Belongs to the sodium:solute symporter (SSF) (TC 2.A.21) family.</text>
</comment>
<evidence type="ECO:0000256" key="8">
    <source>
        <dbReference type="ARBA" id="ARBA00023136"/>
    </source>
</evidence>
<evidence type="ECO:0000313" key="13">
    <source>
        <dbReference type="Proteomes" id="UP000435648"/>
    </source>
</evidence>
<keyword evidence="9" id="KW-0915">Sodium</keyword>
<evidence type="ECO:0000256" key="11">
    <source>
        <dbReference type="SAM" id="Phobius"/>
    </source>
</evidence>
<evidence type="ECO:0000256" key="9">
    <source>
        <dbReference type="ARBA" id="ARBA00023201"/>
    </source>
</evidence>
<feature type="transmembrane region" description="Helical" evidence="11">
    <location>
        <begin position="558"/>
        <end position="579"/>
    </location>
</feature>
<keyword evidence="3" id="KW-0813">Transport</keyword>
<dbReference type="NCBIfam" id="TIGR03648">
    <property type="entry name" value="Na_symport_lg"/>
    <property type="match status" value="1"/>
</dbReference>
<sequence>MRKDKVASRAGQLYGTVAGLLAAFIAGLVVLEQIGVPQQILGYLFVAATLVLYAGIGIASRTVHVTDYYVAGRQVPGLFNGMATAADWLSGASFIGLAGTLYMLGFDGLAYLLGWTGGFVLVAVLIAPYLRKFGAFTLPDFLAARFGGHAARLAGVIVLFACSFTYVVAQLYAAGLIASRFLGISFEAAVYVGLATVLVCSLLGGMRSITWTQVAQYLVLIIAFMLPVAILSAQHFGMPLAQFAYGEALEQIAALEQQMLASGLADPDTLVRHLVPGEALDPVNFIALVVCLIIGTASLPHLLMRFLTTSSVRDARRSAGWTLVFVLLLYATVPAYAAFAKLEIYQNVVGASLEALPNWIYTYGRLGLVEICGAAASSADAVREACAALPGNAGVLRLSDLAIDRDIIVLALPEIAGLPYVIAGLVAAGGLAATLSTANGLMLAISNALGHDVYYRTLDSRAPASRRLLVARLFLLATAAVAAIVATSRPSDILSMVAWAFSLAASGFFPALVLGIWWKRCTAAGAVCGMLAGFGLTLAYLVMTQYGGMAEWYGIRNTSAAIFGVPVGFAVAILVSLVTPAPSRHVQAMVEEIRKPAGKPVMVDGAS</sequence>
<feature type="transmembrane region" description="Helical" evidence="11">
    <location>
        <begin position="40"/>
        <end position="59"/>
    </location>
</feature>
<feature type="transmembrane region" description="Helical" evidence="11">
    <location>
        <begin position="524"/>
        <end position="546"/>
    </location>
</feature>
<evidence type="ECO:0000256" key="2">
    <source>
        <dbReference type="ARBA" id="ARBA00006434"/>
    </source>
</evidence>
<reference evidence="12 13" key="1">
    <citation type="submission" date="2019-12" db="EMBL/GenBank/DDBJ databases">
        <title>The genome of Stappia indica PHM037.</title>
        <authorList>
            <person name="Kacar D."/>
            <person name="Galan B."/>
            <person name="Canedo L."/>
            <person name="Rodriguez P."/>
            <person name="de la Calle F."/>
            <person name="Garcia J.L."/>
        </authorList>
    </citation>
    <scope>NUCLEOTIDE SEQUENCE [LARGE SCALE GENOMIC DNA]</scope>
    <source>
        <strain evidence="12 13">PHM037</strain>
    </source>
</reference>
<keyword evidence="5 11" id="KW-0812">Transmembrane</keyword>
<evidence type="ECO:0000256" key="1">
    <source>
        <dbReference type="ARBA" id="ARBA00004141"/>
    </source>
</evidence>
<dbReference type="PROSITE" id="PS50283">
    <property type="entry name" value="NA_SOLUT_SYMP_3"/>
    <property type="match status" value="1"/>
</dbReference>
<dbReference type="OrthoDB" id="9764416at2"/>
<dbReference type="GO" id="GO:0006814">
    <property type="term" value="P:sodium ion transport"/>
    <property type="evidence" value="ECO:0007669"/>
    <property type="project" value="UniProtKB-KW"/>
</dbReference>
<feature type="transmembrane region" description="Helical" evidence="11">
    <location>
        <begin position="285"/>
        <end position="307"/>
    </location>
</feature>
<feature type="transmembrane region" description="Helical" evidence="11">
    <location>
        <begin position="469"/>
        <end position="487"/>
    </location>
</feature>
<evidence type="ECO:0000256" key="5">
    <source>
        <dbReference type="ARBA" id="ARBA00022692"/>
    </source>
</evidence>
<dbReference type="Gene3D" id="1.20.1730.10">
    <property type="entry name" value="Sodium/glucose cotransporter"/>
    <property type="match status" value="1"/>
</dbReference>
<dbReference type="InterPro" id="IPR019899">
    <property type="entry name" value="Na/solute_symporter_VC_2705"/>
</dbReference>
<dbReference type="AlphaFoldDB" id="A0A857CC74"/>
<dbReference type="GO" id="GO:0005886">
    <property type="term" value="C:plasma membrane"/>
    <property type="evidence" value="ECO:0007669"/>
    <property type="project" value="TreeGrafter"/>
</dbReference>
<dbReference type="EMBL" id="CP046908">
    <property type="protein sequence ID" value="QGZ36455.1"/>
    <property type="molecule type" value="Genomic_DNA"/>
</dbReference>
<feature type="transmembrane region" description="Helical" evidence="11">
    <location>
        <begin position="217"/>
        <end position="236"/>
    </location>
</feature>
<proteinExistence type="inferred from homology"/>
<keyword evidence="7 11" id="KW-1133">Transmembrane helix</keyword>
<dbReference type="InterPro" id="IPR001734">
    <property type="entry name" value="Na/solute_symporter"/>
</dbReference>
<dbReference type="GO" id="GO:0046942">
    <property type="term" value="P:carboxylic acid transport"/>
    <property type="evidence" value="ECO:0007669"/>
    <property type="project" value="UniProtKB-ARBA"/>
</dbReference>
<evidence type="ECO:0000256" key="6">
    <source>
        <dbReference type="ARBA" id="ARBA00022847"/>
    </source>
</evidence>
<name>A0A857CC74_9HYPH</name>
<feature type="transmembrane region" description="Helical" evidence="11">
    <location>
        <begin position="109"/>
        <end position="130"/>
    </location>
</feature>
<dbReference type="GO" id="GO:0015293">
    <property type="term" value="F:symporter activity"/>
    <property type="evidence" value="ECO:0007669"/>
    <property type="project" value="UniProtKB-KW"/>
</dbReference>
<comment type="subcellular location">
    <subcellularLocation>
        <location evidence="1">Membrane</location>
        <topology evidence="1">Multi-pass membrane protein</topology>
    </subcellularLocation>
</comment>
<organism evidence="12 13">
    <name type="scientific">Stappia indica</name>
    <dbReference type="NCBI Taxonomy" id="538381"/>
    <lineage>
        <taxon>Bacteria</taxon>
        <taxon>Pseudomonadati</taxon>
        <taxon>Pseudomonadota</taxon>
        <taxon>Alphaproteobacteria</taxon>
        <taxon>Hyphomicrobiales</taxon>
        <taxon>Stappiaceae</taxon>
        <taxon>Stappia</taxon>
    </lineage>
</organism>
<dbReference type="Pfam" id="PF00474">
    <property type="entry name" value="SSF"/>
    <property type="match status" value="2"/>
</dbReference>
<evidence type="ECO:0000256" key="10">
    <source>
        <dbReference type="RuleBase" id="RU362091"/>
    </source>
</evidence>
<feature type="transmembrane region" description="Helical" evidence="11">
    <location>
        <begin position="181"/>
        <end position="205"/>
    </location>
</feature>
<dbReference type="RefSeq" id="WP_158195292.1">
    <property type="nucleotide sequence ID" value="NZ_CP046908.1"/>
</dbReference>
<dbReference type="PANTHER" id="PTHR48086:SF5">
    <property type="entry name" value="NA(+):SOLUTE SYMPORTER (SSF FAMILY)"/>
    <property type="match status" value="1"/>
</dbReference>
<keyword evidence="6" id="KW-0769">Symport</keyword>
<evidence type="ECO:0000313" key="12">
    <source>
        <dbReference type="EMBL" id="QGZ36455.1"/>
    </source>
</evidence>
<protein>
    <submittedName>
        <fullName evidence="12">Cation acetate symporter</fullName>
    </submittedName>
</protein>
<dbReference type="KEGG" id="siw:GH266_19345"/>
<feature type="transmembrane region" description="Helical" evidence="11">
    <location>
        <begin position="319"/>
        <end position="339"/>
    </location>
</feature>
<dbReference type="PROSITE" id="PS00457">
    <property type="entry name" value="NA_SOLUT_SYMP_2"/>
    <property type="match status" value="1"/>
</dbReference>
<feature type="transmembrane region" description="Helical" evidence="11">
    <location>
        <begin position="150"/>
        <end position="169"/>
    </location>
</feature>
<keyword evidence="9" id="KW-0406">Ion transport</keyword>
<accession>A0A857CC74</accession>
<dbReference type="InterPro" id="IPR050277">
    <property type="entry name" value="Sodium:Solute_Symporter"/>
</dbReference>
<keyword evidence="4" id="KW-1003">Cell membrane</keyword>
<dbReference type="InterPro" id="IPR018212">
    <property type="entry name" value="Na/solute_symporter_CS"/>
</dbReference>
<dbReference type="InterPro" id="IPR038377">
    <property type="entry name" value="Na/Glc_symporter_sf"/>
</dbReference>
<feature type="transmembrane region" description="Helical" evidence="11">
    <location>
        <begin position="420"/>
        <end position="449"/>
    </location>
</feature>
<evidence type="ECO:0000256" key="4">
    <source>
        <dbReference type="ARBA" id="ARBA00022475"/>
    </source>
</evidence>
<keyword evidence="9" id="KW-0739">Sodium transport</keyword>
<keyword evidence="8 11" id="KW-0472">Membrane</keyword>
<dbReference type="CDD" id="cd11480">
    <property type="entry name" value="SLC5sbd_u4"/>
    <property type="match status" value="1"/>
</dbReference>